<dbReference type="Proteomes" id="UP000035682">
    <property type="component" value="Unplaced"/>
</dbReference>
<dbReference type="PANTHER" id="PTHR13261:SF0">
    <property type="entry name" value="BRCA2 AND CDKN1A-INTERACTING PROTEIN"/>
    <property type="match status" value="1"/>
</dbReference>
<dbReference type="RefSeq" id="XP_024502460.1">
    <property type="nucleotide sequence ID" value="XM_024648488.1"/>
</dbReference>
<dbReference type="WBParaSite" id="SRAE_1000152100.1">
    <property type="protein sequence ID" value="SRAE_1000152100.1"/>
    <property type="gene ID" value="WBGene00258128"/>
</dbReference>
<dbReference type="OMA" id="FFDYPVH"/>
<reference evidence="3 4" key="1">
    <citation type="submission" date="2014-09" db="EMBL/GenBank/DDBJ databases">
        <authorList>
            <person name="Martin A.A."/>
        </authorList>
    </citation>
    <scope>NUCLEOTIDE SEQUENCE</scope>
    <source>
        <strain evidence="4">ED321</strain>
        <strain evidence="3">ED321 Heterogonic</strain>
    </source>
</reference>
<protein>
    <submittedName>
        <fullName evidence="3 5">BRCA2 and CDKN1A-interacting protein</fullName>
    </submittedName>
</protein>
<evidence type="ECO:0000313" key="4">
    <source>
        <dbReference type="Proteomes" id="UP000035682"/>
    </source>
</evidence>
<dbReference type="Pfam" id="PF13862">
    <property type="entry name" value="BCCIP"/>
    <property type="match status" value="1"/>
</dbReference>
<keyword evidence="4" id="KW-1185">Reference proteome</keyword>
<evidence type="ECO:0000256" key="1">
    <source>
        <dbReference type="ARBA" id="ARBA00006781"/>
    </source>
</evidence>
<dbReference type="CTD" id="36375623"/>
<reference evidence="5" key="2">
    <citation type="submission" date="2020-12" db="UniProtKB">
        <authorList>
            <consortium name="WormBaseParasite"/>
        </authorList>
    </citation>
    <scope>IDENTIFICATION</scope>
</reference>
<proteinExistence type="inferred from homology"/>
<dbReference type="GO" id="GO:0005634">
    <property type="term" value="C:nucleus"/>
    <property type="evidence" value="ECO:0007669"/>
    <property type="project" value="TreeGrafter"/>
</dbReference>
<dbReference type="EMBL" id="LN609528">
    <property type="protein sequence ID" value="CEF63258.1"/>
    <property type="molecule type" value="Genomic_DNA"/>
</dbReference>
<evidence type="ECO:0000256" key="2">
    <source>
        <dbReference type="SAM" id="MobiDB-lite"/>
    </source>
</evidence>
<dbReference type="WormBase" id="SRAE_1000152100">
    <property type="protein sequence ID" value="SRP07081"/>
    <property type="gene ID" value="WBGene00258128"/>
</dbReference>
<name>A0A090MVZ8_STRRB</name>
<dbReference type="InterPro" id="IPR025602">
    <property type="entry name" value="BCP1_family"/>
</dbReference>
<evidence type="ECO:0000313" key="3">
    <source>
        <dbReference type="EMBL" id="CEF63258.1"/>
    </source>
</evidence>
<dbReference type="STRING" id="34506.A0A090MVZ8"/>
<comment type="similarity">
    <text evidence="1">Belongs to the BCP1 family.</text>
</comment>
<evidence type="ECO:0000313" key="6">
    <source>
        <dbReference type="WormBase" id="SRAE_1000152100"/>
    </source>
</evidence>
<accession>A0A090MVZ8</accession>
<dbReference type="PANTHER" id="PTHR13261">
    <property type="entry name" value="BRCA2 AND CDKN1A INTERACTING PROTEIN"/>
    <property type="match status" value="1"/>
</dbReference>
<dbReference type="OrthoDB" id="27543at2759"/>
<dbReference type="AlphaFoldDB" id="A0A090MVZ8"/>
<feature type="region of interest" description="Disordered" evidence="2">
    <location>
        <begin position="1"/>
        <end position="20"/>
    </location>
</feature>
<gene>
    <name evidence="3 5 6" type="ORF">SRAE_1000152100</name>
</gene>
<dbReference type="GeneID" id="36375623"/>
<evidence type="ECO:0000313" key="5">
    <source>
        <dbReference type="WBParaSite" id="SRAE_1000152100.1"/>
    </source>
</evidence>
<sequence>MPKNRSDSESSDDGPLMNDNTGETLNFEFEAYPIEENNVIGINNLLTQIFINSNYLNIEELAKHITKNCKDYGHVIELAEEAVTDEEDTEMVFAFSTILNLSTEDDIVKKVKDFIHLKLTSKGTLIKEGMKEKFLNVIKNHDKSLGLYFNERWLNMPQQLAVSSLQNLVSETDKIRTFKDIYLVSFLKIYINENDGGKGNDSNVIYANTEEKYIFDIVKQYPYFDYPVYSEIDSESKFASKVVNGKTYKPYRRVISFPYSVIHDLIPVIQIQEF</sequence>
<organism evidence="3">
    <name type="scientific">Strongyloides ratti</name>
    <name type="common">Parasitic roundworm</name>
    <dbReference type="NCBI Taxonomy" id="34506"/>
    <lineage>
        <taxon>Eukaryota</taxon>
        <taxon>Metazoa</taxon>
        <taxon>Ecdysozoa</taxon>
        <taxon>Nematoda</taxon>
        <taxon>Chromadorea</taxon>
        <taxon>Rhabditida</taxon>
        <taxon>Tylenchina</taxon>
        <taxon>Panagrolaimomorpha</taxon>
        <taxon>Strongyloidoidea</taxon>
        <taxon>Strongyloididae</taxon>
        <taxon>Strongyloides</taxon>
    </lineage>
</organism>